<proteinExistence type="predicted"/>
<evidence type="ECO:0000313" key="1">
    <source>
        <dbReference type="EMBL" id="KAF5369530.1"/>
    </source>
</evidence>
<comment type="caution">
    <text evidence="1">The sequence shown here is derived from an EMBL/GenBank/DDBJ whole genome shotgun (WGS) entry which is preliminary data.</text>
</comment>
<name>A0A8H5LTK1_9AGAR</name>
<dbReference type="EMBL" id="JAACJM010000013">
    <property type="protein sequence ID" value="KAF5369530.1"/>
    <property type="molecule type" value="Genomic_DNA"/>
</dbReference>
<gene>
    <name evidence="1" type="ORF">D9758_002794</name>
</gene>
<dbReference type="AlphaFoldDB" id="A0A8H5LTK1"/>
<organism evidence="1 2">
    <name type="scientific">Tetrapyrgos nigripes</name>
    <dbReference type="NCBI Taxonomy" id="182062"/>
    <lineage>
        <taxon>Eukaryota</taxon>
        <taxon>Fungi</taxon>
        <taxon>Dikarya</taxon>
        <taxon>Basidiomycota</taxon>
        <taxon>Agaricomycotina</taxon>
        <taxon>Agaricomycetes</taxon>
        <taxon>Agaricomycetidae</taxon>
        <taxon>Agaricales</taxon>
        <taxon>Marasmiineae</taxon>
        <taxon>Marasmiaceae</taxon>
        <taxon>Tetrapyrgos</taxon>
    </lineage>
</organism>
<keyword evidence="2" id="KW-1185">Reference proteome</keyword>
<sequence length="223" mass="25151">MAQVSQYLDLASQARHLDLVACGKDFPELSGSHARGPRPRENFQSLSIIVTRNDTNLSVLFDVLTLPSLTHLTVTSNEFWLSLEYQAIEVVALLQQLLSLTDFTIHEIEIRAGDRMEFSKIIAFPITERFFDSFIINHATPSSVLLPRLKELDLRSSAPSFPTISFLRMVQSRWIPDVEDASRIGVDCLTSITLRRLEFGDHGKEMEIQLQALKKAGLRAVVL</sequence>
<dbReference type="Proteomes" id="UP000559256">
    <property type="component" value="Unassembled WGS sequence"/>
</dbReference>
<accession>A0A8H5LTK1</accession>
<reference evidence="1 2" key="1">
    <citation type="journal article" date="2020" name="ISME J.">
        <title>Uncovering the hidden diversity of litter-decomposition mechanisms in mushroom-forming fungi.</title>
        <authorList>
            <person name="Floudas D."/>
            <person name="Bentzer J."/>
            <person name="Ahren D."/>
            <person name="Johansson T."/>
            <person name="Persson P."/>
            <person name="Tunlid A."/>
        </authorList>
    </citation>
    <scope>NUCLEOTIDE SEQUENCE [LARGE SCALE GENOMIC DNA]</scope>
    <source>
        <strain evidence="1 2">CBS 291.85</strain>
    </source>
</reference>
<dbReference type="OrthoDB" id="2884727at2759"/>
<evidence type="ECO:0000313" key="2">
    <source>
        <dbReference type="Proteomes" id="UP000559256"/>
    </source>
</evidence>
<protein>
    <submittedName>
        <fullName evidence="1">Uncharacterized protein</fullName>
    </submittedName>
</protein>